<dbReference type="STRING" id="1797785.A3B45_04940"/>
<keyword evidence="3 5" id="KW-0687">Ribonucleoprotein</keyword>
<feature type="coiled-coil region" evidence="6">
    <location>
        <begin position="7"/>
        <end position="34"/>
    </location>
</feature>
<name>A0A1F5KLJ1_9BACT</name>
<evidence type="ECO:0000313" key="8">
    <source>
        <dbReference type="Proteomes" id="UP000178565"/>
    </source>
</evidence>
<evidence type="ECO:0000256" key="5">
    <source>
        <dbReference type="HAMAP-Rule" id="MF_00374"/>
    </source>
</evidence>
<organism evidence="7 8">
    <name type="scientific">Candidatus Daviesbacteria bacterium RIFCSPLOWO2_01_FULL_39_12</name>
    <dbReference type="NCBI Taxonomy" id="1797785"/>
    <lineage>
        <taxon>Bacteria</taxon>
        <taxon>Candidatus Daviesiibacteriota</taxon>
    </lineage>
</organism>
<evidence type="ECO:0000256" key="2">
    <source>
        <dbReference type="ARBA" id="ARBA00022980"/>
    </source>
</evidence>
<keyword evidence="2 5" id="KW-0689">Ribosomal protein</keyword>
<sequence length="77" mass="8807">MKKSELAQVKGLDIKELKNKAKSLRDEVANLVIDKNTNKLKDKKAIFKKRKDLAKVLTVLRQKELLNELETKTGGMK</sequence>
<comment type="caution">
    <text evidence="7">The sequence shown here is derived from an EMBL/GenBank/DDBJ whole genome shotgun (WGS) entry which is preliminary data.</text>
</comment>
<dbReference type="GO" id="GO:1990904">
    <property type="term" value="C:ribonucleoprotein complex"/>
    <property type="evidence" value="ECO:0007669"/>
    <property type="project" value="UniProtKB-KW"/>
</dbReference>
<dbReference type="HAMAP" id="MF_00374">
    <property type="entry name" value="Ribosomal_uL29"/>
    <property type="match status" value="1"/>
</dbReference>
<accession>A0A1F5KLJ1</accession>
<dbReference type="Proteomes" id="UP000178565">
    <property type="component" value="Unassembled WGS sequence"/>
</dbReference>
<dbReference type="InterPro" id="IPR001854">
    <property type="entry name" value="Ribosomal_uL29"/>
</dbReference>
<dbReference type="Pfam" id="PF00831">
    <property type="entry name" value="Ribosomal_L29"/>
    <property type="match status" value="1"/>
</dbReference>
<evidence type="ECO:0000256" key="4">
    <source>
        <dbReference type="ARBA" id="ARBA00035204"/>
    </source>
</evidence>
<dbReference type="GO" id="GO:0006412">
    <property type="term" value="P:translation"/>
    <property type="evidence" value="ECO:0007669"/>
    <property type="project" value="UniProtKB-UniRule"/>
</dbReference>
<dbReference type="Gene3D" id="1.10.287.310">
    <property type="match status" value="1"/>
</dbReference>
<proteinExistence type="inferred from homology"/>
<gene>
    <name evidence="5" type="primary">rpmC</name>
    <name evidence="7" type="ORF">A3B45_04940</name>
</gene>
<reference evidence="7 8" key="1">
    <citation type="journal article" date="2016" name="Nat. Commun.">
        <title>Thousands of microbial genomes shed light on interconnected biogeochemical processes in an aquifer system.</title>
        <authorList>
            <person name="Anantharaman K."/>
            <person name="Brown C.T."/>
            <person name="Hug L.A."/>
            <person name="Sharon I."/>
            <person name="Castelle C.J."/>
            <person name="Probst A.J."/>
            <person name="Thomas B.C."/>
            <person name="Singh A."/>
            <person name="Wilkins M.J."/>
            <person name="Karaoz U."/>
            <person name="Brodie E.L."/>
            <person name="Williams K.H."/>
            <person name="Hubbard S.S."/>
            <person name="Banfield J.F."/>
        </authorList>
    </citation>
    <scope>NUCLEOTIDE SEQUENCE [LARGE SCALE GENOMIC DNA]</scope>
</reference>
<dbReference type="EMBL" id="MFDM01000033">
    <property type="protein sequence ID" value="OGE41699.1"/>
    <property type="molecule type" value="Genomic_DNA"/>
</dbReference>
<dbReference type="GO" id="GO:0005840">
    <property type="term" value="C:ribosome"/>
    <property type="evidence" value="ECO:0007669"/>
    <property type="project" value="UniProtKB-KW"/>
</dbReference>
<evidence type="ECO:0000313" key="7">
    <source>
        <dbReference type="EMBL" id="OGE41699.1"/>
    </source>
</evidence>
<dbReference type="NCBIfam" id="TIGR00012">
    <property type="entry name" value="L29"/>
    <property type="match status" value="1"/>
</dbReference>
<protein>
    <recommendedName>
        <fullName evidence="4 5">Large ribosomal subunit protein uL29</fullName>
    </recommendedName>
</protein>
<dbReference type="SUPFAM" id="SSF46561">
    <property type="entry name" value="Ribosomal protein L29 (L29p)"/>
    <property type="match status" value="1"/>
</dbReference>
<dbReference type="GO" id="GO:0003735">
    <property type="term" value="F:structural constituent of ribosome"/>
    <property type="evidence" value="ECO:0007669"/>
    <property type="project" value="InterPro"/>
</dbReference>
<comment type="similarity">
    <text evidence="1 5">Belongs to the universal ribosomal protein uL29 family.</text>
</comment>
<evidence type="ECO:0000256" key="6">
    <source>
        <dbReference type="SAM" id="Coils"/>
    </source>
</evidence>
<dbReference type="InterPro" id="IPR036049">
    <property type="entry name" value="Ribosomal_uL29_sf"/>
</dbReference>
<evidence type="ECO:0000256" key="3">
    <source>
        <dbReference type="ARBA" id="ARBA00023274"/>
    </source>
</evidence>
<evidence type="ECO:0000256" key="1">
    <source>
        <dbReference type="ARBA" id="ARBA00009254"/>
    </source>
</evidence>
<keyword evidence="6" id="KW-0175">Coiled coil</keyword>
<dbReference type="AlphaFoldDB" id="A0A1F5KLJ1"/>